<feature type="domain" description="Polymerase/histidinol phosphatase N-terminal" evidence="5">
    <location>
        <begin position="6"/>
        <end position="73"/>
    </location>
</feature>
<dbReference type="InterPro" id="IPR003141">
    <property type="entry name" value="Pol/His_phosphatase_N"/>
</dbReference>
<dbReference type="SUPFAM" id="SSF89550">
    <property type="entry name" value="PHP domain-like"/>
    <property type="match status" value="1"/>
</dbReference>
<evidence type="ECO:0000256" key="4">
    <source>
        <dbReference type="ARBA" id="ARBA00022932"/>
    </source>
</evidence>
<dbReference type="GO" id="GO:0008408">
    <property type="term" value="F:3'-5' exonuclease activity"/>
    <property type="evidence" value="ECO:0007669"/>
    <property type="project" value="InterPro"/>
</dbReference>
<dbReference type="AlphaFoldDB" id="A0A381WXT7"/>
<dbReference type="Pfam" id="PF17657">
    <property type="entry name" value="DNA_pol3_finger"/>
    <property type="match status" value="1"/>
</dbReference>
<dbReference type="PANTHER" id="PTHR32294">
    <property type="entry name" value="DNA POLYMERASE III SUBUNIT ALPHA"/>
    <property type="match status" value="1"/>
</dbReference>
<protein>
    <recommendedName>
        <fullName evidence="5">Polymerase/histidinol phosphatase N-terminal domain-containing protein</fullName>
    </recommendedName>
</protein>
<dbReference type="InterPro" id="IPR011708">
    <property type="entry name" value="DNA_pol3_alpha_NTPase_dom"/>
</dbReference>
<dbReference type="SMART" id="SM00481">
    <property type="entry name" value="POLIIIAc"/>
    <property type="match status" value="1"/>
</dbReference>
<gene>
    <name evidence="6" type="ORF">METZ01_LOCUS110200</name>
</gene>
<reference evidence="6" key="1">
    <citation type="submission" date="2018-05" db="EMBL/GenBank/DDBJ databases">
        <authorList>
            <person name="Lanie J.A."/>
            <person name="Ng W.-L."/>
            <person name="Kazmierczak K.M."/>
            <person name="Andrzejewski T.M."/>
            <person name="Davidsen T.M."/>
            <person name="Wayne K.J."/>
            <person name="Tettelin H."/>
            <person name="Glass J.I."/>
            <person name="Rusch D."/>
            <person name="Podicherti R."/>
            <person name="Tsui H.-C.T."/>
            <person name="Winkler M.E."/>
        </authorList>
    </citation>
    <scope>NUCLEOTIDE SEQUENCE</scope>
</reference>
<feature type="non-terminal residue" evidence="6">
    <location>
        <position position="612"/>
    </location>
</feature>
<dbReference type="Pfam" id="PF07733">
    <property type="entry name" value="DNA_pol3_alpha"/>
    <property type="match status" value="1"/>
</dbReference>
<dbReference type="InterPro" id="IPR016195">
    <property type="entry name" value="Pol/histidinol_Pase-like"/>
</dbReference>
<evidence type="ECO:0000256" key="1">
    <source>
        <dbReference type="ARBA" id="ARBA00022679"/>
    </source>
</evidence>
<evidence type="ECO:0000259" key="5">
    <source>
        <dbReference type="SMART" id="SM00481"/>
    </source>
</evidence>
<dbReference type="InterPro" id="IPR004805">
    <property type="entry name" value="DnaE2/DnaE/PolC"/>
</dbReference>
<proteinExistence type="predicted"/>
<keyword evidence="4" id="KW-0239">DNA-directed DNA polymerase</keyword>
<accession>A0A381WXT7</accession>
<evidence type="ECO:0000256" key="3">
    <source>
        <dbReference type="ARBA" id="ARBA00022705"/>
    </source>
</evidence>
<sequence>MNSEFVHLHNHSDYSLLDGAQTVQTLVNTIDDLGMDSVALTEHGNMFSVIPYYKSAKSAGIKPIIGCETYVATGSRFDKKPRSDGGWGNNHLVLLAKNYDGYKNLMKLVTHGYLEGFYYRPRIDIDLLREHSDGIICLSGCLKGEIPEKMLRDDWKGAKEAALRFSEIFPDRFYLEIQNHGIPDEEKTVENIKKLSTELDLPMVCTNDAHYAKHEHWEAHDVHICLGTGKDRDDPNRLRYATPEFYFKTQDQMFELFKDIPSAIENTRKIADSIEIEIPMGDYHLPNFPIPKESPNKTPDEYLKALCKQGITEKYEDYTDELSKRLDHELNVIKKMGFAGYFLITADFVKYAKDNNIPVGPGRGSAAGSLVSYSLGVTTIDPIKHQLLFERFLNPDRISMPDIDIDFCIERRGEVIDYIKNQYGENSVTQIITFGKMKARQAVRDVGRVLGYSYGEIDRIAKMIPTTINISLDEALEQSLELSEAASGEYKEVIELSKTLEGMNRHASTHAAGVVIAPGNLTDYVPLYRSPQGDVTSQYDMKGLEELGLLKLDFLGLRNLTVIDNTIKLVRALGEDLDIDNIPLDDPNVYKLFAKGLTTGVFQFESSGMREF</sequence>
<dbReference type="NCBIfam" id="TIGR00594">
    <property type="entry name" value="polc"/>
    <property type="match status" value="1"/>
</dbReference>
<dbReference type="CDD" id="cd12113">
    <property type="entry name" value="PHP_PolIIIA_DnaE3"/>
    <property type="match status" value="1"/>
</dbReference>
<organism evidence="6">
    <name type="scientific">marine metagenome</name>
    <dbReference type="NCBI Taxonomy" id="408172"/>
    <lineage>
        <taxon>unclassified sequences</taxon>
        <taxon>metagenomes</taxon>
        <taxon>ecological metagenomes</taxon>
    </lineage>
</organism>
<name>A0A381WXT7_9ZZZZ</name>
<keyword evidence="3" id="KW-0235">DNA replication</keyword>
<dbReference type="Gene3D" id="3.20.20.140">
    <property type="entry name" value="Metal-dependent hydrolases"/>
    <property type="match status" value="1"/>
</dbReference>
<dbReference type="PANTHER" id="PTHR32294:SF0">
    <property type="entry name" value="DNA POLYMERASE III SUBUNIT ALPHA"/>
    <property type="match status" value="1"/>
</dbReference>
<dbReference type="Gene3D" id="1.10.10.1600">
    <property type="entry name" value="Bacterial DNA polymerase III alpha subunit, thumb domain"/>
    <property type="match status" value="1"/>
</dbReference>
<dbReference type="EMBL" id="UINC01013241">
    <property type="protein sequence ID" value="SVA57346.1"/>
    <property type="molecule type" value="Genomic_DNA"/>
</dbReference>
<dbReference type="InterPro" id="IPR041931">
    <property type="entry name" value="DNA_pol3_alpha_thumb_dom"/>
</dbReference>
<dbReference type="GO" id="GO:0006260">
    <property type="term" value="P:DNA replication"/>
    <property type="evidence" value="ECO:0007669"/>
    <property type="project" value="UniProtKB-KW"/>
</dbReference>
<dbReference type="Pfam" id="PF02811">
    <property type="entry name" value="PHP"/>
    <property type="match status" value="1"/>
</dbReference>
<keyword evidence="2" id="KW-0548">Nucleotidyltransferase</keyword>
<evidence type="ECO:0000256" key="2">
    <source>
        <dbReference type="ARBA" id="ARBA00022695"/>
    </source>
</evidence>
<dbReference type="InterPro" id="IPR040982">
    <property type="entry name" value="DNA_pol3_finger"/>
</dbReference>
<dbReference type="InterPro" id="IPR004013">
    <property type="entry name" value="PHP_dom"/>
</dbReference>
<dbReference type="GO" id="GO:0003887">
    <property type="term" value="F:DNA-directed DNA polymerase activity"/>
    <property type="evidence" value="ECO:0007669"/>
    <property type="project" value="UniProtKB-KW"/>
</dbReference>
<keyword evidence="1" id="KW-0808">Transferase</keyword>
<evidence type="ECO:0000313" key="6">
    <source>
        <dbReference type="EMBL" id="SVA57346.1"/>
    </source>
</evidence>